<dbReference type="InterPro" id="IPR002750">
    <property type="entry name" value="CobE/GbiG_C"/>
</dbReference>
<dbReference type="Pfam" id="PF01890">
    <property type="entry name" value="CbiG_C"/>
    <property type="match status" value="1"/>
</dbReference>
<dbReference type="InterPro" id="IPR014776">
    <property type="entry name" value="4pyrrole_Mease_sub2"/>
</dbReference>
<evidence type="ECO:0000259" key="8">
    <source>
        <dbReference type="Pfam" id="PF00881"/>
    </source>
</evidence>
<dbReference type="Gene3D" id="3.40.109.10">
    <property type="entry name" value="NADH Oxidase"/>
    <property type="match status" value="1"/>
</dbReference>
<protein>
    <submittedName>
        <fullName evidence="10">Cobalt-precorrin-3B C(17)-methyltransferase</fullName>
        <ecNumber evidence="10">2.1.1.-</ecNumber>
    </submittedName>
</protein>
<reference evidence="10 11" key="1">
    <citation type="submission" date="2019-03" db="EMBL/GenBank/DDBJ databases">
        <authorList>
            <person name="Sebastian G."/>
            <person name="Baumann P."/>
            <person name="Ruckert C."/>
            <person name="Kalinowski J."/>
            <person name="Nebel B."/>
            <person name="Takors R."/>
            <person name="Blombach B."/>
        </authorList>
    </citation>
    <scope>NUCLEOTIDE SEQUENCE [LARGE SCALE GENOMIC DNA]</scope>
    <source>
        <strain evidence="10 11">DSM 1084</strain>
    </source>
</reference>
<dbReference type="Gene3D" id="3.30.420.180">
    <property type="entry name" value="CobE/GbiG C-terminal domain"/>
    <property type="match status" value="1"/>
</dbReference>
<dbReference type="InterPro" id="IPR036518">
    <property type="entry name" value="CobE/GbiG_C_sf"/>
</dbReference>
<proteinExistence type="predicted"/>
<dbReference type="EC" id="2.1.1.-" evidence="10"/>
<keyword evidence="2" id="KW-0169">Cobalamin biosynthesis</keyword>
<accession>A0A4P6X4D1</accession>
<sequence>MTVALGIGCDRGTPLATLERAVDEALAVVGLDRRQVAGLGSITLKADEPALLALAAQQGWPLRFYPAAQLAEVAVPNPSETVRRHTGTPSVSEAAALLAAGTTEAAALCVEKHRLRGDDGRHATVSVARVMPRTAIPPCVASTDPNRRFTVAEREAVQSLMQVRRDMRHFSAGTQIADDVRARLQSALLAAPSVGLMQPLRVLRITAPALRDRLAAAVDAERMRTAQAMGSRAAEFLALKVEGVRECAELWALVLAPDDGTLFGRRTLASEMAWCSAGAAVQNLWLAARAEHLGLGWVSLFEPGDLHTLLALPAGAVPLGLLCIGPVDRFYETPLLIQQQWRQARPVPALFTENTWARPGTPTPAPPPNNRCMADRGLAIEPPPVPRNDMTTDTPVTTPHNAGTTGRISLVGIGPGHTEHMTARARAAIAEADVVVGYVTYIKLVADLLDGKEVVRKGMTEELDRAVHALAAARAGKKVALISSGDAGVYGMAGPTYEVLFQAGWTPEDDVTVEIVPGASAINACAALVGAPLTHDFCSISLSDLLTPWPVIARRLDAAAAADFVVALYNPKSGRRTRQIVEAQRLFLRHRRADTPVAIVKSAYRRRQHIVHTTLDQMAEQEIGMLSTVLIGNSSTFLRSGLMVTPRGYANKYDSDQGFETRAGEKAGRSLSSGLLGWIEGLRAEQAAGLDLAELASRHSLPADYIAQVLAAPDAREAADAGTEEAEQ</sequence>
<dbReference type="GO" id="GO:0016491">
    <property type="term" value="F:oxidoreductase activity"/>
    <property type="evidence" value="ECO:0007669"/>
    <property type="project" value="InterPro"/>
</dbReference>
<feature type="region of interest" description="Disordered" evidence="6">
    <location>
        <begin position="383"/>
        <end position="408"/>
    </location>
</feature>
<evidence type="ECO:0000313" key="10">
    <source>
        <dbReference type="EMBL" id="QBM29516.1"/>
    </source>
</evidence>
<evidence type="ECO:0000256" key="3">
    <source>
        <dbReference type="ARBA" id="ARBA00022603"/>
    </source>
</evidence>
<dbReference type="Gene3D" id="3.30.950.10">
    <property type="entry name" value="Methyltransferase, Cobalt-precorrin-4 Transmethylase, Domain 2"/>
    <property type="match status" value="1"/>
</dbReference>
<keyword evidence="4 10" id="KW-0808">Transferase</keyword>
<dbReference type="Pfam" id="PF00881">
    <property type="entry name" value="Nitroreductase"/>
    <property type="match status" value="1"/>
</dbReference>
<dbReference type="Proteomes" id="UP000293912">
    <property type="component" value="Chromosome"/>
</dbReference>
<dbReference type="SUPFAM" id="SSF159664">
    <property type="entry name" value="CobE/GbiG C-terminal domain-like"/>
    <property type="match status" value="1"/>
</dbReference>
<dbReference type="EMBL" id="CP037867">
    <property type="protein sequence ID" value="QBM29516.1"/>
    <property type="molecule type" value="Genomic_DNA"/>
</dbReference>
<evidence type="ECO:0000256" key="4">
    <source>
        <dbReference type="ARBA" id="ARBA00022679"/>
    </source>
</evidence>
<dbReference type="NCBIfam" id="TIGR02476">
    <property type="entry name" value="BluB"/>
    <property type="match status" value="1"/>
</dbReference>
<comment type="pathway">
    <text evidence="1">Cofactor biosynthesis; adenosylcobalamin biosynthesis.</text>
</comment>
<dbReference type="GO" id="GO:0008168">
    <property type="term" value="F:methyltransferase activity"/>
    <property type="evidence" value="ECO:0007669"/>
    <property type="project" value="UniProtKB-KW"/>
</dbReference>
<gene>
    <name evidence="10" type="primary">cbiH</name>
    <name evidence="10" type="ORF">HPF_17610</name>
</gene>
<keyword evidence="11" id="KW-1185">Reference proteome</keyword>
<dbReference type="Gene3D" id="3.40.1010.10">
    <property type="entry name" value="Cobalt-precorrin-4 Transmethylase, Domain 1"/>
    <property type="match status" value="1"/>
</dbReference>
<dbReference type="InterPro" id="IPR035996">
    <property type="entry name" value="4pyrrol_Methylase_sf"/>
</dbReference>
<keyword evidence="3 10" id="KW-0489">Methyltransferase</keyword>
<name>A0A4P6X4D1_HYDPS</name>
<dbReference type="InterPro" id="IPR014777">
    <property type="entry name" value="4pyrrole_Mease_sub1"/>
</dbReference>
<dbReference type="InterPro" id="IPR029479">
    <property type="entry name" value="Nitroreductase"/>
</dbReference>
<dbReference type="InterPro" id="IPR012825">
    <property type="entry name" value="BluB"/>
</dbReference>
<dbReference type="AlphaFoldDB" id="A0A4P6X4D1"/>
<dbReference type="SUPFAM" id="SSF53790">
    <property type="entry name" value="Tetrapyrrole methylase"/>
    <property type="match status" value="1"/>
</dbReference>
<dbReference type="PANTHER" id="PTHR47036">
    <property type="entry name" value="COBALT-FACTOR III C(17)-METHYLTRANSFERASE-RELATED"/>
    <property type="match status" value="1"/>
</dbReference>
<dbReference type="KEGG" id="hpse:HPF_17610"/>
<dbReference type="InterPro" id="IPR006363">
    <property type="entry name" value="Cbl_synth_CobJ/CibH_dom"/>
</dbReference>
<evidence type="ECO:0000256" key="5">
    <source>
        <dbReference type="ARBA" id="ARBA00022691"/>
    </source>
</evidence>
<feature type="domain" description="Tetrapyrrole methylase" evidence="7">
    <location>
        <begin position="408"/>
        <end position="618"/>
    </location>
</feature>
<evidence type="ECO:0000313" key="11">
    <source>
        <dbReference type="Proteomes" id="UP000293912"/>
    </source>
</evidence>
<evidence type="ECO:0000256" key="6">
    <source>
        <dbReference type="SAM" id="MobiDB-lite"/>
    </source>
</evidence>
<evidence type="ECO:0000256" key="1">
    <source>
        <dbReference type="ARBA" id="ARBA00004953"/>
    </source>
</evidence>
<dbReference type="PANTHER" id="PTHR47036:SF1">
    <property type="entry name" value="COBALT-FACTOR III C(17)-METHYLTRANSFERASE-RELATED"/>
    <property type="match status" value="1"/>
</dbReference>
<feature type="compositionally biased region" description="Polar residues" evidence="6">
    <location>
        <begin position="389"/>
        <end position="407"/>
    </location>
</feature>
<dbReference type="InterPro" id="IPR000878">
    <property type="entry name" value="4pyrrol_Mease"/>
</dbReference>
<dbReference type="CDD" id="cd11646">
    <property type="entry name" value="Precorrin_3B_C17_MT"/>
    <property type="match status" value="1"/>
</dbReference>
<dbReference type="NCBIfam" id="TIGR01466">
    <property type="entry name" value="cobJ_cbiH"/>
    <property type="match status" value="1"/>
</dbReference>
<feature type="domain" description="Nitroreductase" evidence="8">
    <location>
        <begin position="164"/>
        <end position="325"/>
    </location>
</feature>
<dbReference type="SUPFAM" id="SSF55469">
    <property type="entry name" value="FMN-dependent nitroreductase-like"/>
    <property type="match status" value="1"/>
</dbReference>
<dbReference type="UniPathway" id="UPA00148"/>
<organism evidence="10 11">
    <name type="scientific">Hydrogenophaga pseudoflava</name>
    <name type="common">Pseudomonas carboxydoflava</name>
    <dbReference type="NCBI Taxonomy" id="47421"/>
    <lineage>
        <taxon>Bacteria</taxon>
        <taxon>Pseudomonadati</taxon>
        <taxon>Pseudomonadota</taxon>
        <taxon>Betaproteobacteria</taxon>
        <taxon>Burkholderiales</taxon>
        <taxon>Comamonadaceae</taxon>
        <taxon>Hydrogenophaga</taxon>
    </lineage>
</organism>
<dbReference type="Pfam" id="PF00590">
    <property type="entry name" value="TP_methylase"/>
    <property type="match status" value="1"/>
</dbReference>
<dbReference type="GO" id="GO:0032259">
    <property type="term" value="P:methylation"/>
    <property type="evidence" value="ECO:0007669"/>
    <property type="project" value="UniProtKB-KW"/>
</dbReference>
<keyword evidence="5" id="KW-0949">S-adenosyl-L-methionine</keyword>
<dbReference type="GO" id="GO:0009236">
    <property type="term" value="P:cobalamin biosynthetic process"/>
    <property type="evidence" value="ECO:0007669"/>
    <property type="project" value="UniProtKB-UniPathway"/>
</dbReference>
<evidence type="ECO:0000259" key="9">
    <source>
        <dbReference type="Pfam" id="PF01890"/>
    </source>
</evidence>
<dbReference type="InterPro" id="IPR051810">
    <property type="entry name" value="Precorrin_MeTrfase"/>
</dbReference>
<evidence type="ECO:0000259" key="7">
    <source>
        <dbReference type="Pfam" id="PF00590"/>
    </source>
</evidence>
<feature type="domain" description="CobE/GbiG C-terminal" evidence="9">
    <location>
        <begin position="4"/>
        <end position="128"/>
    </location>
</feature>
<evidence type="ECO:0000256" key="2">
    <source>
        <dbReference type="ARBA" id="ARBA00022573"/>
    </source>
</evidence>
<dbReference type="InterPro" id="IPR000415">
    <property type="entry name" value="Nitroreductase-like"/>
</dbReference>